<evidence type="ECO:0000256" key="1">
    <source>
        <dbReference type="SAM" id="Coils"/>
    </source>
</evidence>
<organism evidence="2 3">
    <name type="scientific">Faecalicatena faecalis</name>
    <dbReference type="NCBI Taxonomy" id="2726362"/>
    <lineage>
        <taxon>Bacteria</taxon>
        <taxon>Bacillati</taxon>
        <taxon>Bacillota</taxon>
        <taxon>Clostridia</taxon>
        <taxon>Lachnospirales</taxon>
        <taxon>Lachnospiraceae</taxon>
        <taxon>Faecalicatena</taxon>
    </lineage>
</organism>
<keyword evidence="3" id="KW-1185">Reference proteome</keyword>
<feature type="coiled-coil region" evidence="1">
    <location>
        <begin position="10"/>
        <end position="37"/>
    </location>
</feature>
<comment type="caution">
    <text evidence="2">The sequence shown here is derived from an EMBL/GenBank/DDBJ whole genome shotgun (WGS) entry which is preliminary data.</text>
</comment>
<protein>
    <submittedName>
        <fullName evidence="2">Uncharacterized protein</fullName>
    </submittedName>
</protein>
<sequence length="64" mass="7267">MAGNALLKTLEEQQKTIQQQSALIVELVETLEQWEQTAGYDARELKERAARLWVNGGETETEYG</sequence>
<reference evidence="2 3" key="1">
    <citation type="submission" date="2021-06" db="EMBL/GenBank/DDBJ databases">
        <title>Faecalicatena sp. nov. isolated from porcine feces.</title>
        <authorList>
            <person name="Oh B.S."/>
            <person name="Lee J.H."/>
        </authorList>
    </citation>
    <scope>NUCLEOTIDE SEQUENCE [LARGE SCALE GENOMIC DNA]</scope>
    <source>
        <strain evidence="2 3">AGMB00832</strain>
    </source>
</reference>
<dbReference type="Proteomes" id="UP000723714">
    <property type="component" value="Unassembled WGS sequence"/>
</dbReference>
<name>A0ABS6D6Y1_9FIRM</name>
<dbReference type="EMBL" id="JABACJ020000014">
    <property type="protein sequence ID" value="MBU3877030.1"/>
    <property type="molecule type" value="Genomic_DNA"/>
</dbReference>
<evidence type="ECO:0000313" key="3">
    <source>
        <dbReference type="Proteomes" id="UP000723714"/>
    </source>
</evidence>
<keyword evidence="1" id="KW-0175">Coiled coil</keyword>
<proteinExistence type="predicted"/>
<accession>A0ABS6D6Y1</accession>
<gene>
    <name evidence="2" type="ORF">HGO97_014560</name>
</gene>
<dbReference type="RefSeq" id="WP_216243021.1">
    <property type="nucleotide sequence ID" value="NZ_JABACJ020000014.1"/>
</dbReference>
<evidence type="ECO:0000313" key="2">
    <source>
        <dbReference type="EMBL" id="MBU3877030.1"/>
    </source>
</evidence>